<sequence>MDHDGCPVLKQFEVYARLSRNYVTSLSHSTCITPETIPELVNICNRRPRPPSDHVESPCNKYSDRCLTEELINQGCYQLANMHVVLTIAQERCKVIEKNREQWSHYFNLINMKIEFPA</sequence>
<dbReference type="PANTHER" id="PTHR36956:SF2">
    <property type="entry name" value="CPXV012 PROTEIN-RELATED"/>
    <property type="match status" value="1"/>
</dbReference>
<keyword evidence="2" id="KW-1185">Reference proteome</keyword>
<gene>
    <name evidence="1" type="primary">Cnig_chr_IV.g12442</name>
    <name evidence="1" type="ORF">B9Z55_012442</name>
</gene>
<comment type="caution">
    <text evidence="1">The sequence shown here is derived from an EMBL/GenBank/DDBJ whole genome shotgun (WGS) entry which is preliminary data.</text>
</comment>
<accession>A0A2G5TX69</accession>
<evidence type="ECO:0000313" key="2">
    <source>
        <dbReference type="Proteomes" id="UP000230233"/>
    </source>
</evidence>
<dbReference type="AlphaFoldDB" id="A0A2G5TX69"/>
<dbReference type="EMBL" id="PDUG01000004">
    <property type="protein sequence ID" value="PIC31905.1"/>
    <property type="molecule type" value="Genomic_DNA"/>
</dbReference>
<reference evidence="2" key="1">
    <citation type="submission" date="2017-10" db="EMBL/GenBank/DDBJ databases">
        <title>Rapid genome shrinkage in a self-fertile nematode reveals novel sperm competition proteins.</title>
        <authorList>
            <person name="Yin D."/>
            <person name="Schwarz E.M."/>
            <person name="Thomas C.G."/>
            <person name="Felde R.L."/>
            <person name="Korf I.F."/>
            <person name="Cutter A.D."/>
            <person name="Schartner C.M."/>
            <person name="Ralston E.J."/>
            <person name="Meyer B.J."/>
            <person name="Haag E.S."/>
        </authorList>
    </citation>
    <scope>NUCLEOTIDE SEQUENCE [LARGE SCALE GENOMIC DNA]</scope>
    <source>
        <strain evidence="2">JU1422</strain>
    </source>
</reference>
<proteinExistence type="predicted"/>
<protein>
    <submittedName>
        <fullName evidence="1">Uncharacterized protein</fullName>
    </submittedName>
</protein>
<dbReference type="PANTHER" id="PTHR36956">
    <property type="entry name" value="UTERINE LUMIN EXPRESSED/LOCAILIZED-RELATED"/>
    <property type="match status" value="1"/>
</dbReference>
<organism evidence="1 2">
    <name type="scientific">Caenorhabditis nigoni</name>
    <dbReference type="NCBI Taxonomy" id="1611254"/>
    <lineage>
        <taxon>Eukaryota</taxon>
        <taxon>Metazoa</taxon>
        <taxon>Ecdysozoa</taxon>
        <taxon>Nematoda</taxon>
        <taxon>Chromadorea</taxon>
        <taxon>Rhabditida</taxon>
        <taxon>Rhabditina</taxon>
        <taxon>Rhabditomorpha</taxon>
        <taxon>Rhabditoidea</taxon>
        <taxon>Rhabditidae</taxon>
        <taxon>Peloderinae</taxon>
        <taxon>Caenorhabditis</taxon>
    </lineage>
</organism>
<name>A0A2G5TX69_9PELO</name>
<dbReference type="Proteomes" id="UP000230233">
    <property type="component" value="Chromosome IV"/>
</dbReference>
<evidence type="ECO:0000313" key="1">
    <source>
        <dbReference type="EMBL" id="PIC31905.1"/>
    </source>
</evidence>